<comment type="caution">
    <text evidence="2">The sequence shown here is derived from an EMBL/GenBank/DDBJ whole genome shotgun (WGS) entry which is preliminary data.</text>
</comment>
<keyword evidence="3" id="KW-1185">Reference proteome</keyword>
<dbReference type="InterPro" id="IPR037883">
    <property type="entry name" value="Knr4/Smi1-like_sf"/>
</dbReference>
<proteinExistence type="predicted"/>
<feature type="domain" description="Knr4/Smi1-like" evidence="1">
    <location>
        <begin position="59"/>
        <end position="192"/>
    </location>
</feature>
<dbReference type="Pfam" id="PF09346">
    <property type="entry name" value="SMI1_KNR4"/>
    <property type="match status" value="1"/>
</dbReference>
<dbReference type="Gene3D" id="3.40.1580.10">
    <property type="entry name" value="SMI1/KNR4-like"/>
    <property type="match status" value="1"/>
</dbReference>
<evidence type="ECO:0000313" key="2">
    <source>
        <dbReference type="EMBL" id="GAA3528358.1"/>
    </source>
</evidence>
<name>A0ABP6V6Q9_9PSEU</name>
<dbReference type="InterPro" id="IPR018958">
    <property type="entry name" value="Knr4/Smi1-like_dom"/>
</dbReference>
<evidence type="ECO:0000313" key="3">
    <source>
        <dbReference type="Proteomes" id="UP001500689"/>
    </source>
</evidence>
<organism evidence="2 3">
    <name type="scientific">Amycolatopsis ultiminotia</name>
    <dbReference type="NCBI Taxonomy" id="543629"/>
    <lineage>
        <taxon>Bacteria</taxon>
        <taxon>Bacillati</taxon>
        <taxon>Actinomycetota</taxon>
        <taxon>Actinomycetes</taxon>
        <taxon>Pseudonocardiales</taxon>
        <taxon>Pseudonocardiaceae</taxon>
        <taxon>Amycolatopsis</taxon>
    </lineage>
</organism>
<dbReference type="SUPFAM" id="SSF160631">
    <property type="entry name" value="SMI1/KNR4-like"/>
    <property type="match status" value="1"/>
</dbReference>
<sequence length="212" mass="23248">MNNLHEGRRGSSSAPPKTAREWRDYLREYSELCVRSDDEPGHGGGTAEQRAAGWLGCEPATEAAVAAAEHRLAVRFPTSYRGFLLASNGWTGVGGWIEELYSCARLAWFRDTAEGGISIDVAGDFFGEWGAPPEDDSARNPVTIFERSLLVAGGQDYWLLDPAEPAADGEWIAWRYEPDQGEVSQFANFAELFHFCRNEGNTVAPSPATESD</sequence>
<protein>
    <recommendedName>
        <fullName evidence="1">Knr4/Smi1-like domain-containing protein</fullName>
    </recommendedName>
</protein>
<evidence type="ECO:0000259" key="1">
    <source>
        <dbReference type="SMART" id="SM00860"/>
    </source>
</evidence>
<gene>
    <name evidence="2" type="ORF">GCM10022222_09240</name>
</gene>
<dbReference type="EMBL" id="BAAAZN010000001">
    <property type="protein sequence ID" value="GAA3528358.1"/>
    <property type="molecule type" value="Genomic_DNA"/>
</dbReference>
<dbReference type="SMART" id="SM00860">
    <property type="entry name" value="SMI1_KNR4"/>
    <property type="match status" value="1"/>
</dbReference>
<accession>A0ABP6V6Q9</accession>
<reference evidence="3" key="1">
    <citation type="journal article" date="2019" name="Int. J. Syst. Evol. Microbiol.">
        <title>The Global Catalogue of Microorganisms (GCM) 10K type strain sequencing project: providing services to taxonomists for standard genome sequencing and annotation.</title>
        <authorList>
            <consortium name="The Broad Institute Genomics Platform"/>
            <consortium name="The Broad Institute Genome Sequencing Center for Infectious Disease"/>
            <person name="Wu L."/>
            <person name="Ma J."/>
        </authorList>
    </citation>
    <scope>NUCLEOTIDE SEQUENCE [LARGE SCALE GENOMIC DNA]</scope>
    <source>
        <strain evidence="3">JCM 16898</strain>
    </source>
</reference>
<dbReference type="Proteomes" id="UP001500689">
    <property type="component" value="Unassembled WGS sequence"/>
</dbReference>